<evidence type="ECO:0000256" key="8">
    <source>
        <dbReference type="ARBA" id="ARBA00022927"/>
    </source>
</evidence>
<keyword evidence="3" id="KW-0813">Transport</keyword>
<dbReference type="PANTHER" id="PTHR20930">
    <property type="entry name" value="OVARIAN CARCINOMA ANTIGEN CA125-RELATED"/>
    <property type="match status" value="1"/>
</dbReference>
<feature type="region of interest" description="Disordered" evidence="12">
    <location>
        <begin position="502"/>
        <end position="565"/>
    </location>
</feature>
<dbReference type="AlphaFoldDB" id="A0A6J0KUU7"/>
<keyword evidence="9" id="KW-0072">Autophagy</keyword>
<dbReference type="SUPFAM" id="SSF57850">
    <property type="entry name" value="RING/U-box"/>
    <property type="match status" value="1"/>
</dbReference>
<dbReference type="SUPFAM" id="SSF46934">
    <property type="entry name" value="UBA-like"/>
    <property type="match status" value="1"/>
</dbReference>
<dbReference type="InterPro" id="IPR015940">
    <property type="entry name" value="UBA"/>
</dbReference>
<evidence type="ECO:0000256" key="5">
    <source>
        <dbReference type="ARBA" id="ARBA00022723"/>
    </source>
</evidence>
<evidence type="ECO:0000313" key="15">
    <source>
        <dbReference type="Proteomes" id="UP000504610"/>
    </source>
</evidence>
<dbReference type="InterPro" id="IPR000270">
    <property type="entry name" value="PB1_dom"/>
</dbReference>
<accession>A0A6J0KUU7</accession>
<dbReference type="GO" id="GO:0008270">
    <property type="term" value="F:zinc ion binding"/>
    <property type="evidence" value="ECO:0007669"/>
    <property type="project" value="UniProtKB-KW"/>
</dbReference>
<evidence type="ECO:0000256" key="10">
    <source>
        <dbReference type="ARBA" id="ARBA00023329"/>
    </source>
</evidence>
<dbReference type="Gene3D" id="1.10.8.10">
    <property type="entry name" value="DNA helicase RuvA subunit, C-terminal domain"/>
    <property type="match status" value="2"/>
</dbReference>
<dbReference type="InterPro" id="IPR009060">
    <property type="entry name" value="UBA-like_sf"/>
</dbReference>
<dbReference type="Gene3D" id="2.60.40.10">
    <property type="entry name" value="Immunoglobulins"/>
    <property type="match status" value="1"/>
</dbReference>
<evidence type="ECO:0000313" key="17">
    <source>
        <dbReference type="RefSeq" id="XP_056854428.1"/>
    </source>
</evidence>
<dbReference type="GO" id="GO:0031410">
    <property type="term" value="C:cytoplasmic vesicle"/>
    <property type="evidence" value="ECO:0007669"/>
    <property type="project" value="UniProtKB-KW"/>
</dbReference>
<dbReference type="InterPro" id="IPR032350">
    <property type="entry name" value="Nbr1_FW"/>
</dbReference>
<proteinExistence type="predicted"/>
<dbReference type="GO" id="GO:0006914">
    <property type="term" value="P:autophagy"/>
    <property type="evidence" value="ECO:0007669"/>
    <property type="project" value="UniProtKB-KW"/>
</dbReference>
<dbReference type="Gene3D" id="3.10.20.90">
    <property type="entry name" value="Phosphatidylinositol 3-kinase Catalytic Subunit, Chain A, domain 1"/>
    <property type="match status" value="1"/>
</dbReference>
<dbReference type="Pfam" id="PF00569">
    <property type="entry name" value="ZZ"/>
    <property type="match status" value="1"/>
</dbReference>
<name>A0A6J0KUU7_RAPSA</name>
<dbReference type="FunFam" id="1.10.8.10:FF:000085">
    <property type="entry name" value="protein NBR1 homolog"/>
    <property type="match status" value="1"/>
</dbReference>
<dbReference type="InterPro" id="IPR043145">
    <property type="entry name" value="Znf_ZZ_sf"/>
</dbReference>
<keyword evidence="7" id="KW-0862">Zinc</keyword>
<dbReference type="Proteomes" id="UP000504610">
    <property type="component" value="Unplaced"/>
</dbReference>
<dbReference type="CDD" id="cd02342">
    <property type="entry name" value="ZZ_UBA_plant"/>
    <property type="match status" value="1"/>
</dbReference>
<evidence type="ECO:0000256" key="7">
    <source>
        <dbReference type="ARBA" id="ARBA00022833"/>
    </source>
</evidence>
<dbReference type="InterPro" id="IPR000433">
    <property type="entry name" value="Znf_ZZ"/>
</dbReference>
<evidence type="ECO:0000313" key="16">
    <source>
        <dbReference type="RefSeq" id="XP_018450884.1"/>
    </source>
</evidence>
<dbReference type="SMART" id="SM00291">
    <property type="entry name" value="ZnF_ZZ"/>
    <property type="match status" value="1"/>
</dbReference>
<feature type="domain" description="UBA" evidence="13">
    <location>
        <begin position="601"/>
        <end position="644"/>
    </location>
</feature>
<keyword evidence="4" id="KW-0926">Vacuole</keyword>
<dbReference type="InterPro" id="IPR013783">
    <property type="entry name" value="Ig-like_fold"/>
</dbReference>
<evidence type="ECO:0000256" key="2">
    <source>
        <dbReference type="ARBA" id="ARBA00004419"/>
    </source>
</evidence>
<gene>
    <name evidence="16" type="primary">LOC108822336</name>
    <name evidence="17" type="synonym">LOC130503878</name>
</gene>
<evidence type="ECO:0000256" key="11">
    <source>
        <dbReference type="PROSITE-ProRule" id="PRU00228"/>
    </source>
</evidence>
<dbReference type="OrthoDB" id="661148at2759"/>
<dbReference type="KEGG" id="rsz:130503878"/>
<organism evidence="15 16">
    <name type="scientific">Raphanus sativus</name>
    <name type="common">Radish</name>
    <name type="synonym">Raphanus raphanistrum var. sativus</name>
    <dbReference type="NCBI Taxonomy" id="3726"/>
    <lineage>
        <taxon>Eukaryota</taxon>
        <taxon>Viridiplantae</taxon>
        <taxon>Streptophyta</taxon>
        <taxon>Embryophyta</taxon>
        <taxon>Tracheophyta</taxon>
        <taxon>Spermatophyta</taxon>
        <taxon>Magnoliopsida</taxon>
        <taxon>eudicotyledons</taxon>
        <taxon>Gunneridae</taxon>
        <taxon>Pentapetalae</taxon>
        <taxon>rosids</taxon>
        <taxon>malvids</taxon>
        <taxon>Brassicales</taxon>
        <taxon>Brassicaceae</taxon>
        <taxon>Brassiceae</taxon>
        <taxon>Raphanus</taxon>
    </lineage>
</organism>
<sequence>MDSTTSLVVKVSYGGVLRRFRVPVKANGQLDLDMAALKGKIAALFNLPVDVDFPLTYSDEDADVVALVDDNDLSDVTNQRLKFLKIHVQSNTSSIAPESGGSPTASAMPNSLNPVSKIRKGINDVLTAVPNPTRETVSKVYIDLASKAVSSSPVVGELFDCISKLGKLSGPQEGGLLSPVVIPRCSLSREVPSFGEKKDISQTGKKPADLNEPTCFAVSKTSGPVPISSGLGASFNECPFSGSKVNESSPNPANFKKHARRVCHSKKSSSGDYWTSLGIFHKGIRCDGCGVLPITGPRFKSKVKEDYDLCTICFSVMGNEGDYTRMDKPDSVQHSHPFRGQLTPISNPWVGHVPQPQHGGLHFRCTRPKLDSRFVLDVNVLDGTVFAPTAQFTKVWKMRNNGSLVWPHGTRIVWIGGDKLSSSLSVDLQIPVEGSPIDSELDVKVDFVAPELPGRYISYWRMASSSGAKFGQRVWVLIHVDASLKGSVVNEFQGLNLNVSPDEESTGINVNHEPAQAGSSSVNPGAVEGADQEGEAAGSQIPEKDDLPVGEEVEPADTLTPSSSSSSFNMIEFPNMPAVEALGGGGGSSSTKDIPVDLQKDIEENDMEMAMLKELEEMGFKEMVLNKEVLRENEYNLEQSVDALCGVSEWDPILEELQEMGFCDDVTNKKLLKKNNGSIKGVVMDLLTGEKEA</sequence>
<dbReference type="Pfam" id="PF00564">
    <property type="entry name" value="PB1"/>
    <property type="match status" value="1"/>
</dbReference>
<evidence type="ECO:0000256" key="12">
    <source>
        <dbReference type="SAM" id="MobiDB-lite"/>
    </source>
</evidence>
<dbReference type="GeneID" id="108822336"/>
<dbReference type="InterPro" id="IPR056893">
    <property type="entry name" value="UBA_Nbr1_C"/>
</dbReference>
<protein>
    <submittedName>
        <fullName evidence="16 17">Protein NBR1 homolog</fullName>
    </submittedName>
</protein>
<evidence type="ECO:0000256" key="9">
    <source>
        <dbReference type="ARBA" id="ARBA00023006"/>
    </source>
</evidence>
<evidence type="ECO:0000256" key="3">
    <source>
        <dbReference type="ARBA" id="ARBA00022448"/>
    </source>
</evidence>
<dbReference type="SUPFAM" id="SSF54277">
    <property type="entry name" value="CAD &amp; PB1 domains"/>
    <property type="match status" value="1"/>
</dbReference>
<evidence type="ECO:0000256" key="1">
    <source>
        <dbReference type="ARBA" id="ARBA00004116"/>
    </source>
</evidence>
<keyword evidence="5" id="KW-0479">Metal-binding</keyword>
<dbReference type="KEGG" id="rsz:108822336"/>
<dbReference type="CDD" id="cd14947">
    <property type="entry name" value="NBR1_like"/>
    <property type="match status" value="1"/>
</dbReference>
<evidence type="ECO:0000256" key="4">
    <source>
        <dbReference type="ARBA" id="ARBA00022554"/>
    </source>
</evidence>
<dbReference type="PROSITE" id="PS50030">
    <property type="entry name" value="UBA"/>
    <property type="match status" value="1"/>
</dbReference>
<dbReference type="PROSITE" id="PS50135">
    <property type="entry name" value="ZF_ZZ_2"/>
    <property type="match status" value="1"/>
</dbReference>
<dbReference type="SMART" id="SM00666">
    <property type="entry name" value="PB1"/>
    <property type="match status" value="1"/>
</dbReference>
<dbReference type="RefSeq" id="XP_056854428.1">
    <property type="nucleotide sequence ID" value="XM_056998448.1"/>
</dbReference>
<dbReference type="Gene3D" id="3.30.60.90">
    <property type="match status" value="1"/>
</dbReference>
<keyword evidence="8" id="KW-0653">Protein transport</keyword>
<dbReference type="GO" id="GO:0005776">
    <property type="term" value="C:autophagosome"/>
    <property type="evidence" value="ECO:0007669"/>
    <property type="project" value="UniProtKB-SubCell"/>
</dbReference>
<feature type="domain" description="ZZ-type" evidence="14">
    <location>
        <begin position="281"/>
        <end position="331"/>
    </location>
</feature>
<keyword evidence="10" id="KW-0968">Cytoplasmic vesicle</keyword>
<dbReference type="GO" id="GO:0015031">
    <property type="term" value="P:protein transport"/>
    <property type="evidence" value="ECO:0007669"/>
    <property type="project" value="UniProtKB-KW"/>
</dbReference>
<comment type="subcellular location">
    <subcellularLocation>
        <location evidence="2">Cytoplasmic vesicle</location>
        <location evidence="2">Autophagosome</location>
    </subcellularLocation>
    <subcellularLocation>
        <location evidence="1">Vacuole</location>
    </subcellularLocation>
</comment>
<keyword evidence="15" id="KW-1185">Reference proteome</keyword>
<keyword evidence="6 11" id="KW-0863">Zinc-finger</keyword>
<evidence type="ECO:0000259" key="14">
    <source>
        <dbReference type="PROSITE" id="PS50135"/>
    </source>
</evidence>
<dbReference type="Pfam" id="PF16158">
    <property type="entry name" value="N_BRCA1_IG"/>
    <property type="match status" value="1"/>
</dbReference>
<evidence type="ECO:0000259" key="13">
    <source>
        <dbReference type="PROSITE" id="PS50030"/>
    </source>
</evidence>
<dbReference type="CDD" id="cd14319">
    <property type="entry name" value="UBA_NBR1"/>
    <property type="match status" value="2"/>
</dbReference>
<dbReference type="PANTHER" id="PTHR20930:SF9">
    <property type="entry name" value="ZZ-TYPE DOMAIN-CONTAINING PROTEIN"/>
    <property type="match status" value="1"/>
</dbReference>
<evidence type="ECO:0000256" key="6">
    <source>
        <dbReference type="ARBA" id="ARBA00022771"/>
    </source>
</evidence>
<reference evidence="16 17" key="1">
    <citation type="submission" date="2025-04" db="UniProtKB">
        <authorList>
            <consortium name="RefSeq"/>
        </authorList>
    </citation>
    <scope>IDENTIFICATION</scope>
    <source>
        <tissue evidence="16 17">Leaf</tissue>
    </source>
</reference>
<dbReference type="Pfam" id="PF24932">
    <property type="entry name" value="UBA_NBR1_C"/>
    <property type="match status" value="2"/>
</dbReference>
<dbReference type="RefSeq" id="XP_018450884.1">
    <property type="nucleotide sequence ID" value="XM_018595382.2"/>
</dbReference>